<dbReference type="PRINTS" id="PR00421">
    <property type="entry name" value="THIOREDOXIN"/>
</dbReference>
<proteinExistence type="inferred from homology"/>
<dbReference type="Proteomes" id="UP000258927">
    <property type="component" value="Chromosome"/>
</dbReference>
<dbReference type="GO" id="GO:0005829">
    <property type="term" value="C:cytosol"/>
    <property type="evidence" value="ECO:0007669"/>
    <property type="project" value="TreeGrafter"/>
</dbReference>
<comment type="similarity">
    <text evidence="1">Belongs to the thioredoxin family.</text>
</comment>
<keyword evidence="10" id="KW-1185">Reference proteome</keyword>
<name>A0A2R4MA88_9HYPH</name>
<dbReference type="Gene3D" id="3.40.30.10">
    <property type="entry name" value="Glutaredoxin"/>
    <property type="match status" value="1"/>
</dbReference>
<evidence type="ECO:0000259" key="8">
    <source>
        <dbReference type="PROSITE" id="PS51352"/>
    </source>
</evidence>
<dbReference type="Pfam" id="PF14559">
    <property type="entry name" value="TPR_19"/>
    <property type="match status" value="1"/>
</dbReference>
<feature type="region of interest" description="Disordered" evidence="7">
    <location>
        <begin position="1"/>
        <end position="21"/>
    </location>
</feature>
<keyword evidence="4" id="KW-1015">Disulfide bond</keyword>
<dbReference type="EMBL" id="CP021330">
    <property type="protein sequence ID" value="AVX02865.1"/>
    <property type="molecule type" value="Genomic_DNA"/>
</dbReference>
<evidence type="ECO:0000256" key="7">
    <source>
        <dbReference type="SAM" id="MobiDB-lite"/>
    </source>
</evidence>
<dbReference type="PROSITE" id="PS00194">
    <property type="entry name" value="THIOREDOXIN_1"/>
    <property type="match status" value="1"/>
</dbReference>
<evidence type="ECO:0000256" key="5">
    <source>
        <dbReference type="ARBA" id="ARBA00023284"/>
    </source>
</evidence>
<dbReference type="AlphaFoldDB" id="A0A2R4MA88"/>
<dbReference type="PANTHER" id="PTHR45663:SF11">
    <property type="entry name" value="GEO12009P1"/>
    <property type="match status" value="1"/>
</dbReference>
<dbReference type="PANTHER" id="PTHR45663">
    <property type="entry name" value="GEO12009P1"/>
    <property type="match status" value="1"/>
</dbReference>
<feature type="domain" description="Thioredoxin" evidence="8">
    <location>
        <begin position="1"/>
        <end position="128"/>
    </location>
</feature>
<evidence type="ECO:0000256" key="1">
    <source>
        <dbReference type="ARBA" id="ARBA00008987"/>
    </source>
</evidence>
<dbReference type="Pfam" id="PF14561">
    <property type="entry name" value="TPR_20"/>
    <property type="match status" value="1"/>
</dbReference>
<dbReference type="Gene3D" id="1.25.40.10">
    <property type="entry name" value="Tetratricopeptide repeat domain"/>
    <property type="match status" value="2"/>
</dbReference>
<keyword evidence="2" id="KW-0813">Transport</keyword>
<evidence type="ECO:0000256" key="6">
    <source>
        <dbReference type="NCBIfam" id="TIGR01068"/>
    </source>
</evidence>
<dbReference type="FunFam" id="3.40.30.10:FF:000001">
    <property type="entry name" value="Thioredoxin"/>
    <property type="match status" value="1"/>
</dbReference>
<dbReference type="InterPro" id="IPR011990">
    <property type="entry name" value="TPR-like_helical_dom_sf"/>
</dbReference>
<gene>
    <name evidence="9" type="ORF">MXMO3_00317</name>
</gene>
<dbReference type="GO" id="GO:0006950">
    <property type="term" value="P:response to stress"/>
    <property type="evidence" value="ECO:0007669"/>
    <property type="project" value="UniProtKB-ARBA"/>
</dbReference>
<accession>A0A2R4MA88</accession>
<dbReference type="NCBIfam" id="TIGR01068">
    <property type="entry name" value="thioredoxin"/>
    <property type="match status" value="1"/>
</dbReference>
<dbReference type="InterPro" id="IPR017937">
    <property type="entry name" value="Thioredoxin_CS"/>
</dbReference>
<dbReference type="Pfam" id="PF00085">
    <property type="entry name" value="Thioredoxin"/>
    <property type="match status" value="1"/>
</dbReference>
<dbReference type="SUPFAM" id="SSF52833">
    <property type="entry name" value="Thioredoxin-like"/>
    <property type="match status" value="1"/>
</dbReference>
<dbReference type="STRING" id="1122213.GCA_000423365_03029"/>
<dbReference type="CDD" id="cd02947">
    <property type="entry name" value="TRX_family"/>
    <property type="match status" value="1"/>
</dbReference>
<dbReference type="GO" id="GO:0045454">
    <property type="term" value="P:cell redox homeostasis"/>
    <property type="evidence" value="ECO:0007669"/>
    <property type="project" value="TreeGrafter"/>
</dbReference>
<dbReference type="InterPro" id="IPR005746">
    <property type="entry name" value="Thioredoxin"/>
</dbReference>
<evidence type="ECO:0000256" key="4">
    <source>
        <dbReference type="ARBA" id="ARBA00023157"/>
    </source>
</evidence>
<dbReference type="KEGG" id="mmyr:MXMO3_00317"/>
<reference evidence="9 10" key="1">
    <citation type="submission" date="2017-05" db="EMBL/GenBank/DDBJ databases">
        <title>Genome Analysis of Maritalea myrionectae HL2708#5.</title>
        <authorList>
            <consortium name="Cotde Inc.-PKNU"/>
            <person name="Jang D."/>
            <person name="Oh H.-M."/>
        </authorList>
    </citation>
    <scope>NUCLEOTIDE SEQUENCE [LARGE SCALE GENOMIC DNA]</scope>
    <source>
        <strain evidence="9 10">HL2708#5</strain>
    </source>
</reference>
<sequence>MEFSMQANLTPQNGQATPNDLIKDSDTANFAKDVMEASKTTPILVDFWAPWCGPCKQLGPMIEKAVTEAGGKVKLVKIDIDQNQAIAGQLGIQSIPAVIAFVGGQPIDGFMGAVPESEIKAFIDKITSQAPQNPNDPAAQIEAALEQAQGALDAEDFGTASQIYSQILQFDPQNDAAIIGIATIHHKMGNDDNARETMAKVSEEGQQSASYKSLEAAFKLDEEAANLGDTAKLEAELANDPENHQLRFDLALAYNAQGEKLKAAEMLMHIIKTDREWNDDGARTKLLELFDAWGPADPDTAKARRMLSGLLFS</sequence>
<evidence type="ECO:0000313" key="10">
    <source>
        <dbReference type="Proteomes" id="UP000258927"/>
    </source>
</evidence>
<dbReference type="GO" id="GO:0015035">
    <property type="term" value="F:protein-disulfide reductase activity"/>
    <property type="evidence" value="ECO:0007669"/>
    <property type="project" value="UniProtKB-UniRule"/>
</dbReference>
<dbReference type="PROSITE" id="PS51352">
    <property type="entry name" value="THIOREDOXIN_2"/>
    <property type="match status" value="1"/>
</dbReference>
<dbReference type="InterPro" id="IPR036249">
    <property type="entry name" value="Thioredoxin-like_sf"/>
</dbReference>
<evidence type="ECO:0000256" key="2">
    <source>
        <dbReference type="ARBA" id="ARBA00022448"/>
    </source>
</evidence>
<organism evidence="9 10">
    <name type="scientific">Maritalea myrionectae</name>
    <dbReference type="NCBI Taxonomy" id="454601"/>
    <lineage>
        <taxon>Bacteria</taxon>
        <taxon>Pseudomonadati</taxon>
        <taxon>Pseudomonadota</taxon>
        <taxon>Alphaproteobacteria</taxon>
        <taxon>Hyphomicrobiales</taxon>
        <taxon>Devosiaceae</taxon>
        <taxon>Maritalea</taxon>
    </lineage>
</organism>
<dbReference type="InterPro" id="IPR013766">
    <property type="entry name" value="Thioredoxin_domain"/>
</dbReference>
<evidence type="ECO:0000256" key="3">
    <source>
        <dbReference type="ARBA" id="ARBA00022982"/>
    </source>
</evidence>
<keyword evidence="5" id="KW-0676">Redox-active center</keyword>
<protein>
    <recommendedName>
        <fullName evidence="6">Thioredoxin</fullName>
    </recommendedName>
</protein>
<dbReference type="SUPFAM" id="SSF48452">
    <property type="entry name" value="TPR-like"/>
    <property type="match status" value="1"/>
</dbReference>
<keyword evidence="3" id="KW-0249">Electron transport</keyword>
<feature type="compositionally biased region" description="Polar residues" evidence="7">
    <location>
        <begin position="1"/>
        <end position="18"/>
    </location>
</feature>
<evidence type="ECO:0000313" key="9">
    <source>
        <dbReference type="EMBL" id="AVX02865.1"/>
    </source>
</evidence>